<keyword evidence="12" id="KW-1185">Reference proteome</keyword>
<protein>
    <recommendedName>
        <fullName evidence="10">C2H2-type domain-containing protein</fullName>
    </recommendedName>
</protein>
<evidence type="ECO:0000313" key="12">
    <source>
        <dbReference type="Proteomes" id="UP001642540"/>
    </source>
</evidence>
<reference evidence="11 12" key="1">
    <citation type="submission" date="2024-08" db="EMBL/GenBank/DDBJ databases">
        <authorList>
            <person name="Cucini C."/>
            <person name="Frati F."/>
        </authorList>
    </citation>
    <scope>NUCLEOTIDE SEQUENCE [LARGE SCALE GENOMIC DNA]</scope>
</reference>
<organism evidence="11 12">
    <name type="scientific">Orchesella dallaii</name>
    <dbReference type="NCBI Taxonomy" id="48710"/>
    <lineage>
        <taxon>Eukaryota</taxon>
        <taxon>Metazoa</taxon>
        <taxon>Ecdysozoa</taxon>
        <taxon>Arthropoda</taxon>
        <taxon>Hexapoda</taxon>
        <taxon>Collembola</taxon>
        <taxon>Entomobryomorpha</taxon>
        <taxon>Entomobryoidea</taxon>
        <taxon>Orchesellidae</taxon>
        <taxon>Orchesellinae</taxon>
        <taxon>Orchesella</taxon>
    </lineage>
</organism>
<keyword evidence="5" id="KW-0862">Zinc</keyword>
<dbReference type="PANTHER" id="PTHR24388">
    <property type="entry name" value="ZINC FINGER PROTEIN"/>
    <property type="match status" value="1"/>
</dbReference>
<comment type="subcellular location">
    <subcellularLocation>
        <location evidence="1">Nucleus</location>
    </subcellularLocation>
</comment>
<dbReference type="EMBL" id="CAXLJM020000065">
    <property type="protein sequence ID" value="CAL8121502.1"/>
    <property type="molecule type" value="Genomic_DNA"/>
</dbReference>
<feature type="domain" description="C2H2-type" evidence="10">
    <location>
        <begin position="31"/>
        <end position="59"/>
    </location>
</feature>
<evidence type="ECO:0000256" key="7">
    <source>
        <dbReference type="ARBA" id="ARBA00037948"/>
    </source>
</evidence>
<feature type="compositionally biased region" description="Basic and acidic residues" evidence="9">
    <location>
        <begin position="15"/>
        <end position="29"/>
    </location>
</feature>
<dbReference type="PANTHER" id="PTHR24388:SF54">
    <property type="entry name" value="PROTEIN ESCARGOT"/>
    <property type="match status" value="1"/>
</dbReference>
<evidence type="ECO:0000256" key="3">
    <source>
        <dbReference type="ARBA" id="ARBA00022737"/>
    </source>
</evidence>
<evidence type="ECO:0000256" key="5">
    <source>
        <dbReference type="ARBA" id="ARBA00022833"/>
    </source>
</evidence>
<dbReference type="Gene3D" id="3.30.160.60">
    <property type="entry name" value="Classic Zinc Finger"/>
    <property type="match status" value="2"/>
</dbReference>
<evidence type="ECO:0000256" key="8">
    <source>
        <dbReference type="PROSITE-ProRule" id="PRU00042"/>
    </source>
</evidence>
<evidence type="ECO:0000256" key="6">
    <source>
        <dbReference type="ARBA" id="ARBA00023242"/>
    </source>
</evidence>
<dbReference type="Pfam" id="PF00096">
    <property type="entry name" value="zf-C2H2"/>
    <property type="match status" value="2"/>
</dbReference>
<name>A0ABP1R6R2_9HEXA</name>
<evidence type="ECO:0000259" key="10">
    <source>
        <dbReference type="PROSITE" id="PS50157"/>
    </source>
</evidence>
<dbReference type="InterPro" id="IPR036236">
    <property type="entry name" value="Znf_C2H2_sf"/>
</dbReference>
<dbReference type="SMART" id="SM00355">
    <property type="entry name" value="ZnF_C2H2"/>
    <property type="match status" value="4"/>
</dbReference>
<evidence type="ECO:0000256" key="2">
    <source>
        <dbReference type="ARBA" id="ARBA00022723"/>
    </source>
</evidence>
<accession>A0ABP1R6R2</accession>
<evidence type="ECO:0000256" key="9">
    <source>
        <dbReference type="SAM" id="MobiDB-lite"/>
    </source>
</evidence>
<evidence type="ECO:0000313" key="11">
    <source>
        <dbReference type="EMBL" id="CAL8121502.1"/>
    </source>
</evidence>
<gene>
    <name evidence="11" type="ORF">ODALV1_LOCUS19416</name>
</gene>
<keyword evidence="6" id="KW-0539">Nucleus</keyword>
<keyword evidence="3" id="KW-0677">Repeat</keyword>
<keyword evidence="2" id="KW-0479">Metal-binding</keyword>
<proteinExistence type="inferred from homology"/>
<dbReference type="InterPro" id="IPR050527">
    <property type="entry name" value="Snail/Krueppel_Znf"/>
</dbReference>
<feature type="region of interest" description="Disordered" evidence="9">
    <location>
        <begin position="1"/>
        <end position="29"/>
    </location>
</feature>
<feature type="domain" description="C2H2-type" evidence="10">
    <location>
        <begin position="75"/>
        <end position="103"/>
    </location>
</feature>
<dbReference type="PROSITE" id="PS00028">
    <property type="entry name" value="ZINC_FINGER_C2H2_1"/>
    <property type="match status" value="3"/>
</dbReference>
<dbReference type="InterPro" id="IPR013087">
    <property type="entry name" value="Znf_C2H2_type"/>
</dbReference>
<sequence>MMFRRKGELKKHEKKVHEDGDKNNDENTKSHLCSRCGKVYSNPVGLAAHLAIVHKEKNEVEEGGRAGGGAKRKVHECPHCEEKFGWKYVLDRHLLKAHPGLEIGEGMLECNVCGLRMASGQKSRMDYHKSTHLTMEERRREGMLHMCHHCGKEFRTRWSYKGHLKMHEKRKESEVKEGDNRPK</sequence>
<comment type="caution">
    <text evidence="11">The sequence shown here is derived from an EMBL/GenBank/DDBJ whole genome shotgun (WGS) entry which is preliminary data.</text>
</comment>
<dbReference type="SUPFAM" id="SSF57667">
    <property type="entry name" value="beta-beta-alpha zinc fingers"/>
    <property type="match status" value="2"/>
</dbReference>
<dbReference type="PROSITE" id="PS50157">
    <property type="entry name" value="ZINC_FINGER_C2H2_2"/>
    <property type="match status" value="3"/>
</dbReference>
<evidence type="ECO:0000256" key="1">
    <source>
        <dbReference type="ARBA" id="ARBA00004123"/>
    </source>
</evidence>
<keyword evidence="4 8" id="KW-0863">Zinc-finger</keyword>
<feature type="domain" description="C2H2-type" evidence="10">
    <location>
        <begin position="145"/>
        <end position="172"/>
    </location>
</feature>
<dbReference type="Proteomes" id="UP001642540">
    <property type="component" value="Unassembled WGS sequence"/>
</dbReference>
<comment type="similarity">
    <text evidence="7">Belongs to the snail C2H2-type zinc-finger protein family.</text>
</comment>
<evidence type="ECO:0000256" key="4">
    <source>
        <dbReference type="ARBA" id="ARBA00022771"/>
    </source>
</evidence>